<dbReference type="STRING" id="1715691.TA5113_01493"/>
<dbReference type="InterPro" id="IPR017560">
    <property type="entry name" value="Cyt_c_biogenesis_CcmI"/>
</dbReference>
<dbReference type="RefSeq" id="WP_058315838.1">
    <property type="nucleotide sequence ID" value="NZ_CYTO01000009.1"/>
</dbReference>
<name>A0A0P1ITI0_9RHOB</name>
<evidence type="ECO:0000256" key="2">
    <source>
        <dbReference type="SAM" id="Phobius"/>
    </source>
</evidence>
<protein>
    <submittedName>
        <fullName evidence="3">Cytochrome c-type biogenesis protein CcmI</fullName>
    </submittedName>
</protein>
<dbReference type="EMBL" id="CYUE01000020">
    <property type="protein sequence ID" value="CUK26846.1"/>
    <property type="molecule type" value="Genomic_DNA"/>
</dbReference>
<feature type="transmembrane region" description="Helical" evidence="2">
    <location>
        <begin position="6"/>
        <end position="23"/>
    </location>
</feature>
<sequence>MPFWMTAIGLTLITGIFIARAMLLGRTGTNETDVSPAAYDLQVYRDQLTEVERDLARGVLSEEDAERVRTEVSRRILAADAQIQKEATGSGGSKRSAMLAAGISILVIALGSAALYQSLGNPGYPDLALIDRKTDAQDNLENRLSQQEFEAQLPKLTPPEIDPDFAALMEQLRATVAERPNDLRGFELLTRNEAIMTNYKAAYAAQRRVIELKGDAASSFDYVQLADLMIRAAQLYVSPEAEEALRKALELDPESGFARYYLGLMLSQSGRPDMTFRIWRDLLEKGPEGAPWVAPIRARIDDLAWFAGVTYAAPAPSLNGPSAEEIEAAEDLSAEDRRAMIESMVSGLAERLGTQGGTPDEWARLIGAYGVLGQTDRAQVIWNEAKTVFAEKPDALATIEQAARGAGLD</sequence>
<keyword evidence="1" id="KW-0201">Cytochrome c-type biogenesis</keyword>
<dbReference type="NCBIfam" id="TIGR03142">
    <property type="entry name" value="cytochro_ccmI"/>
    <property type="match status" value="1"/>
</dbReference>
<dbReference type="Gene3D" id="1.25.40.10">
    <property type="entry name" value="Tetratricopeptide repeat domain"/>
    <property type="match status" value="1"/>
</dbReference>
<dbReference type="AlphaFoldDB" id="A0A0P1ITI0"/>
<keyword evidence="4" id="KW-1185">Reference proteome</keyword>
<keyword evidence="2" id="KW-0472">Membrane</keyword>
<accession>A0A0P1ITI0</accession>
<evidence type="ECO:0000313" key="3">
    <source>
        <dbReference type="EMBL" id="CUK26846.1"/>
    </source>
</evidence>
<dbReference type="Proteomes" id="UP000051184">
    <property type="component" value="Unassembled WGS sequence"/>
</dbReference>
<gene>
    <name evidence="3" type="ORF">TA5114_02664</name>
</gene>
<organism evidence="3 4">
    <name type="scientific">Cognatishimia activa</name>
    <dbReference type="NCBI Taxonomy" id="1715691"/>
    <lineage>
        <taxon>Bacteria</taxon>
        <taxon>Pseudomonadati</taxon>
        <taxon>Pseudomonadota</taxon>
        <taxon>Alphaproteobacteria</taxon>
        <taxon>Rhodobacterales</taxon>
        <taxon>Paracoccaceae</taxon>
        <taxon>Cognatishimia</taxon>
    </lineage>
</organism>
<feature type="transmembrane region" description="Helical" evidence="2">
    <location>
        <begin position="97"/>
        <end position="116"/>
    </location>
</feature>
<dbReference type="InterPro" id="IPR011990">
    <property type="entry name" value="TPR-like_helical_dom_sf"/>
</dbReference>
<keyword evidence="2" id="KW-1133">Transmembrane helix</keyword>
<dbReference type="GO" id="GO:0017004">
    <property type="term" value="P:cytochrome complex assembly"/>
    <property type="evidence" value="ECO:0007669"/>
    <property type="project" value="UniProtKB-KW"/>
</dbReference>
<proteinExistence type="predicted"/>
<evidence type="ECO:0000256" key="1">
    <source>
        <dbReference type="ARBA" id="ARBA00022748"/>
    </source>
</evidence>
<dbReference type="SUPFAM" id="SSF48452">
    <property type="entry name" value="TPR-like"/>
    <property type="match status" value="1"/>
</dbReference>
<evidence type="ECO:0000313" key="4">
    <source>
        <dbReference type="Proteomes" id="UP000051184"/>
    </source>
</evidence>
<reference evidence="4" key="1">
    <citation type="submission" date="2015-09" db="EMBL/GenBank/DDBJ databases">
        <authorList>
            <person name="Rodrigo-Torres Lidia"/>
            <person name="Arahal R.David."/>
        </authorList>
    </citation>
    <scope>NUCLEOTIDE SEQUENCE [LARGE SCALE GENOMIC DNA]</scope>
    <source>
        <strain evidence="4">CECT 5114</strain>
    </source>
</reference>
<keyword evidence="2" id="KW-0812">Transmembrane</keyword>
<dbReference type="OrthoDB" id="9815847at2"/>